<evidence type="ECO:0000313" key="1">
    <source>
        <dbReference type="EMBL" id="KNZ51650.1"/>
    </source>
</evidence>
<dbReference type="Proteomes" id="UP000037035">
    <property type="component" value="Unassembled WGS sequence"/>
</dbReference>
<dbReference type="AlphaFoldDB" id="A0A0L6UUV6"/>
<protein>
    <recommendedName>
        <fullName evidence="3">HAT C-terminal dimerisation domain-containing protein</fullName>
    </recommendedName>
</protein>
<evidence type="ECO:0008006" key="3">
    <source>
        <dbReference type="Google" id="ProtNLM"/>
    </source>
</evidence>
<gene>
    <name evidence="1" type="ORF">VP01_3873g1</name>
</gene>
<dbReference type="STRING" id="27349.A0A0L6UUV6"/>
<dbReference type="OrthoDB" id="3250324at2759"/>
<dbReference type="EMBL" id="LAVV01008916">
    <property type="protein sequence ID" value="KNZ51650.1"/>
    <property type="molecule type" value="Genomic_DNA"/>
</dbReference>
<comment type="caution">
    <text evidence="1">The sequence shown here is derived from an EMBL/GenBank/DDBJ whole genome shotgun (WGS) entry which is preliminary data.</text>
</comment>
<evidence type="ECO:0000313" key="2">
    <source>
        <dbReference type="Proteomes" id="UP000037035"/>
    </source>
</evidence>
<name>A0A0L6UUV6_9BASI</name>
<reference evidence="1 2" key="1">
    <citation type="submission" date="2015-08" db="EMBL/GenBank/DDBJ databases">
        <title>Next Generation Sequencing and Analysis of the Genome of Puccinia sorghi L Schw, the Causal Agent of Maize Common Rust.</title>
        <authorList>
            <person name="Rochi L."/>
            <person name="Burguener G."/>
            <person name="Darino M."/>
            <person name="Turjanski A."/>
            <person name="Kreff E."/>
            <person name="Dieguez M.J."/>
            <person name="Sacco F."/>
        </authorList>
    </citation>
    <scope>NUCLEOTIDE SEQUENCE [LARGE SCALE GENOMIC DNA]</scope>
    <source>
        <strain evidence="1 2">RO10H11247</strain>
    </source>
</reference>
<keyword evidence="2" id="KW-1185">Reference proteome</keyword>
<dbReference type="VEuPathDB" id="FungiDB:VP01_3873g1"/>
<organism evidence="1 2">
    <name type="scientific">Puccinia sorghi</name>
    <dbReference type="NCBI Taxonomy" id="27349"/>
    <lineage>
        <taxon>Eukaryota</taxon>
        <taxon>Fungi</taxon>
        <taxon>Dikarya</taxon>
        <taxon>Basidiomycota</taxon>
        <taxon>Pucciniomycotina</taxon>
        <taxon>Pucciniomycetes</taxon>
        <taxon>Pucciniales</taxon>
        <taxon>Pucciniaceae</taxon>
        <taxon>Puccinia</taxon>
    </lineage>
</organism>
<sequence length="89" mass="9860">MGPVCHKQPCYLGWHSGCKFGKILVNMLENLEISSKIISITADNSSRRSTLASRFKHCLGGTFEANIHSLRCMAHVINIFAHNGIKDFG</sequence>
<accession>A0A0L6UUV6</accession>
<proteinExistence type="predicted"/>